<reference evidence="2" key="1">
    <citation type="journal article" date="2014" name="Int. J. Syst. Evol. Microbiol.">
        <title>Complete genome sequence of Corynebacterium casei LMG S-19264T (=DSM 44701T), isolated from a smear-ripened cheese.</title>
        <authorList>
            <consortium name="US DOE Joint Genome Institute (JGI-PGF)"/>
            <person name="Walter F."/>
            <person name="Albersmeier A."/>
            <person name="Kalinowski J."/>
            <person name="Ruckert C."/>
        </authorList>
    </citation>
    <scope>NUCLEOTIDE SEQUENCE</scope>
    <source>
        <strain evidence="2">VKM Ac-1321</strain>
    </source>
</reference>
<gene>
    <name evidence="2" type="ORF">GCM10017581_054750</name>
</gene>
<organism evidence="2 3">
    <name type="scientific">Dactylosporangium matsuzakiense</name>
    <dbReference type="NCBI Taxonomy" id="53360"/>
    <lineage>
        <taxon>Bacteria</taxon>
        <taxon>Bacillati</taxon>
        <taxon>Actinomycetota</taxon>
        <taxon>Actinomycetes</taxon>
        <taxon>Micromonosporales</taxon>
        <taxon>Micromonosporaceae</taxon>
        <taxon>Dactylosporangium</taxon>
    </lineage>
</organism>
<keyword evidence="3" id="KW-1185">Reference proteome</keyword>
<feature type="region of interest" description="Disordered" evidence="1">
    <location>
        <begin position="22"/>
        <end position="72"/>
    </location>
</feature>
<evidence type="ECO:0000313" key="2">
    <source>
        <dbReference type="EMBL" id="GLL03729.1"/>
    </source>
</evidence>
<accession>A0A9W6KQL4</accession>
<reference evidence="2" key="2">
    <citation type="submission" date="2023-01" db="EMBL/GenBank/DDBJ databases">
        <authorList>
            <person name="Sun Q."/>
            <person name="Evtushenko L."/>
        </authorList>
    </citation>
    <scope>NUCLEOTIDE SEQUENCE</scope>
    <source>
        <strain evidence="2">VKM Ac-1321</strain>
    </source>
</reference>
<dbReference type="AlphaFoldDB" id="A0A9W6KQL4"/>
<comment type="caution">
    <text evidence="2">The sequence shown here is derived from an EMBL/GenBank/DDBJ whole genome shotgun (WGS) entry which is preliminary data.</text>
</comment>
<evidence type="ECO:0000256" key="1">
    <source>
        <dbReference type="SAM" id="MobiDB-lite"/>
    </source>
</evidence>
<evidence type="ECO:0000313" key="3">
    <source>
        <dbReference type="Proteomes" id="UP001143480"/>
    </source>
</evidence>
<dbReference type="Proteomes" id="UP001143480">
    <property type="component" value="Unassembled WGS sequence"/>
</dbReference>
<dbReference type="EMBL" id="BSFP01000037">
    <property type="protein sequence ID" value="GLL03729.1"/>
    <property type="molecule type" value="Genomic_DNA"/>
</dbReference>
<protein>
    <submittedName>
        <fullName evidence="2">Uncharacterized protein</fullName>
    </submittedName>
</protein>
<proteinExistence type="predicted"/>
<name>A0A9W6KQL4_9ACTN</name>
<sequence length="72" mass="7108">MTGSPGMTGAAVLADAHWVTAATASPTAGRRSPVNHPRKPDPGPTSHAPPPGVPGGGARPAVPGQPFLPEEL</sequence>